<dbReference type="GO" id="GO:0016020">
    <property type="term" value="C:membrane"/>
    <property type="evidence" value="ECO:0007669"/>
    <property type="project" value="UniProtKB-SubCell"/>
</dbReference>
<protein>
    <submittedName>
        <fullName evidence="8">MFS general substrate transporter</fullName>
    </submittedName>
</protein>
<evidence type="ECO:0000256" key="4">
    <source>
        <dbReference type="ARBA" id="ARBA00022989"/>
    </source>
</evidence>
<evidence type="ECO:0000313" key="9">
    <source>
        <dbReference type="Proteomes" id="UP000297245"/>
    </source>
</evidence>
<dbReference type="Pfam" id="PF07690">
    <property type="entry name" value="MFS_1"/>
    <property type="match status" value="1"/>
</dbReference>
<evidence type="ECO:0000256" key="5">
    <source>
        <dbReference type="ARBA" id="ARBA00023136"/>
    </source>
</evidence>
<evidence type="ECO:0000256" key="6">
    <source>
        <dbReference type="ARBA" id="ARBA00037968"/>
    </source>
</evidence>
<gene>
    <name evidence="8" type="ORF">K435DRAFT_711008</name>
</gene>
<feature type="transmembrane region" description="Helical" evidence="7">
    <location>
        <begin position="270"/>
        <end position="294"/>
    </location>
</feature>
<feature type="transmembrane region" description="Helical" evidence="7">
    <location>
        <begin position="108"/>
        <end position="131"/>
    </location>
</feature>
<dbReference type="Gene3D" id="1.20.1250.20">
    <property type="entry name" value="MFS general substrate transporter like domains"/>
    <property type="match status" value="1"/>
</dbReference>
<dbReference type="InterPro" id="IPR036259">
    <property type="entry name" value="MFS_trans_sf"/>
</dbReference>
<evidence type="ECO:0000313" key="8">
    <source>
        <dbReference type="EMBL" id="THV06755.1"/>
    </source>
</evidence>
<evidence type="ECO:0000256" key="2">
    <source>
        <dbReference type="ARBA" id="ARBA00022448"/>
    </source>
</evidence>
<dbReference type="Proteomes" id="UP000297245">
    <property type="component" value="Unassembled WGS sequence"/>
</dbReference>
<keyword evidence="9" id="KW-1185">Reference proteome</keyword>
<dbReference type="PANTHER" id="PTHR43791:SF36">
    <property type="entry name" value="TRANSPORTER, PUTATIVE (AFU_ORTHOLOGUE AFUA_6G08340)-RELATED"/>
    <property type="match status" value="1"/>
</dbReference>
<dbReference type="SUPFAM" id="SSF103473">
    <property type="entry name" value="MFS general substrate transporter"/>
    <property type="match status" value="1"/>
</dbReference>
<organism evidence="8 9">
    <name type="scientific">Dendrothele bispora (strain CBS 962.96)</name>
    <dbReference type="NCBI Taxonomy" id="1314807"/>
    <lineage>
        <taxon>Eukaryota</taxon>
        <taxon>Fungi</taxon>
        <taxon>Dikarya</taxon>
        <taxon>Basidiomycota</taxon>
        <taxon>Agaricomycotina</taxon>
        <taxon>Agaricomycetes</taxon>
        <taxon>Agaricomycetidae</taxon>
        <taxon>Agaricales</taxon>
        <taxon>Agaricales incertae sedis</taxon>
        <taxon>Dendrothele</taxon>
    </lineage>
</organism>
<keyword evidence="5 7" id="KW-0472">Membrane</keyword>
<feature type="transmembrane region" description="Helical" evidence="7">
    <location>
        <begin position="362"/>
        <end position="381"/>
    </location>
</feature>
<dbReference type="OrthoDB" id="6730379at2759"/>
<feature type="transmembrane region" description="Helical" evidence="7">
    <location>
        <begin position="202"/>
        <end position="222"/>
    </location>
</feature>
<keyword evidence="2" id="KW-0813">Transport</keyword>
<feature type="transmembrane region" description="Helical" evidence="7">
    <location>
        <begin position="393"/>
        <end position="414"/>
    </location>
</feature>
<comment type="subcellular location">
    <subcellularLocation>
        <location evidence="1">Membrane</location>
        <topology evidence="1">Multi-pass membrane protein</topology>
    </subcellularLocation>
</comment>
<comment type="similarity">
    <text evidence="6">Belongs to the major facilitator superfamily. Allantoate permease family.</text>
</comment>
<dbReference type="FunFam" id="1.20.1250.20:FF:000064">
    <property type="entry name" value="MFS allantoate transporter"/>
    <property type="match status" value="1"/>
</dbReference>
<dbReference type="PANTHER" id="PTHR43791">
    <property type="entry name" value="PERMEASE-RELATED"/>
    <property type="match status" value="1"/>
</dbReference>
<keyword evidence="4 7" id="KW-1133">Transmembrane helix</keyword>
<name>A0A4S8MUH5_DENBC</name>
<dbReference type="GO" id="GO:0022857">
    <property type="term" value="F:transmembrane transporter activity"/>
    <property type="evidence" value="ECO:0007669"/>
    <property type="project" value="InterPro"/>
</dbReference>
<accession>A0A4S8MUH5</accession>
<feature type="transmembrane region" description="Helical" evidence="7">
    <location>
        <begin position="170"/>
        <end position="190"/>
    </location>
</feature>
<dbReference type="InterPro" id="IPR011701">
    <property type="entry name" value="MFS"/>
</dbReference>
<dbReference type="EMBL" id="ML179041">
    <property type="protein sequence ID" value="THV06755.1"/>
    <property type="molecule type" value="Genomic_DNA"/>
</dbReference>
<sequence>MSNSSVDEKAFSYDGRNVDNLEKDEVDPAVMRRILWKIDMVLIPMMMISNLLQFWDKSTISYANLMGIRVDAKLTGQQFAWLGSLFYFGYLAWQFPAAYLLQRLPIRWHLSGAIVAWGTVLACHAACHNFASLAVCRFLLGVTESVNVPAFTLITGMYYKREEQTARVSLWFGTVGVSQILGGAVAWKLFQTDTGSLNRWQTQFIIPGAITIAFGLLCFLIVPNSPSEAWFLTEEERVLAMQRISTNKTGTVSYKFEKYQVVEALKDPRLYCLALAILTAGIPNGGVSSFGAIIVNGFGFSPLDSLLLGMSTGGSEIVAVIVGYLIARGTNTRIIPALCMIAVAIVGASMMIGVGVPRNAQFAGYCLVFWWPVAVIYLLSWMASMISGQTKRIVYYVVYQVFYAAGNIIGSNIFRDSDAPKYNGAKTGILIGFVFNAGGLALIAFYHWRWNKQRDDLLTDAEKREAEVQEAHVEFSNKTDMEIRSFRWPY</sequence>
<evidence type="ECO:0000256" key="3">
    <source>
        <dbReference type="ARBA" id="ARBA00022692"/>
    </source>
</evidence>
<evidence type="ECO:0000256" key="1">
    <source>
        <dbReference type="ARBA" id="ARBA00004141"/>
    </source>
</evidence>
<reference evidence="8 9" key="1">
    <citation type="journal article" date="2019" name="Nat. Ecol. Evol.">
        <title>Megaphylogeny resolves global patterns of mushroom evolution.</title>
        <authorList>
            <person name="Varga T."/>
            <person name="Krizsan K."/>
            <person name="Foldi C."/>
            <person name="Dima B."/>
            <person name="Sanchez-Garcia M."/>
            <person name="Sanchez-Ramirez S."/>
            <person name="Szollosi G.J."/>
            <person name="Szarkandi J.G."/>
            <person name="Papp V."/>
            <person name="Albert L."/>
            <person name="Andreopoulos W."/>
            <person name="Angelini C."/>
            <person name="Antonin V."/>
            <person name="Barry K.W."/>
            <person name="Bougher N.L."/>
            <person name="Buchanan P."/>
            <person name="Buyck B."/>
            <person name="Bense V."/>
            <person name="Catcheside P."/>
            <person name="Chovatia M."/>
            <person name="Cooper J."/>
            <person name="Damon W."/>
            <person name="Desjardin D."/>
            <person name="Finy P."/>
            <person name="Geml J."/>
            <person name="Haridas S."/>
            <person name="Hughes K."/>
            <person name="Justo A."/>
            <person name="Karasinski D."/>
            <person name="Kautmanova I."/>
            <person name="Kiss B."/>
            <person name="Kocsube S."/>
            <person name="Kotiranta H."/>
            <person name="LaButti K.M."/>
            <person name="Lechner B.E."/>
            <person name="Liimatainen K."/>
            <person name="Lipzen A."/>
            <person name="Lukacs Z."/>
            <person name="Mihaltcheva S."/>
            <person name="Morgado L.N."/>
            <person name="Niskanen T."/>
            <person name="Noordeloos M.E."/>
            <person name="Ohm R.A."/>
            <person name="Ortiz-Santana B."/>
            <person name="Ovrebo C."/>
            <person name="Racz N."/>
            <person name="Riley R."/>
            <person name="Savchenko A."/>
            <person name="Shiryaev A."/>
            <person name="Soop K."/>
            <person name="Spirin V."/>
            <person name="Szebenyi C."/>
            <person name="Tomsovsky M."/>
            <person name="Tulloss R.E."/>
            <person name="Uehling J."/>
            <person name="Grigoriev I.V."/>
            <person name="Vagvolgyi C."/>
            <person name="Papp T."/>
            <person name="Martin F.M."/>
            <person name="Miettinen O."/>
            <person name="Hibbett D.S."/>
            <person name="Nagy L.G."/>
        </authorList>
    </citation>
    <scope>NUCLEOTIDE SEQUENCE [LARGE SCALE GENOMIC DNA]</scope>
    <source>
        <strain evidence="8 9">CBS 962.96</strain>
    </source>
</reference>
<feature type="transmembrane region" description="Helical" evidence="7">
    <location>
        <begin position="429"/>
        <end position="448"/>
    </location>
</feature>
<keyword evidence="3 7" id="KW-0812">Transmembrane</keyword>
<feature type="transmembrane region" description="Helical" evidence="7">
    <location>
        <begin position="334"/>
        <end position="356"/>
    </location>
</feature>
<feature type="transmembrane region" description="Helical" evidence="7">
    <location>
        <begin position="306"/>
        <end position="327"/>
    </location>
</feature>
<evidence type="ECO:0000256" key="7">
    <source>
        <dbReference type="SAM" id="Phobius"/>
    </source>
</evidence>
<feature type="transmembrane region" description="Helical" evidence="7">
    <location>
        <begin position="79"/>
        <end position="101"/>
    </location>
</feature>
<proteinExistence type="inferred from homology"/>
<dbReference type="AlphaFoldDB" id="A0A4S8MUH5"/>